<sequence length="127" mass="15166">MFDDDSQSTIQSNSDNWITLEENISKVEIDEFIRTQMPISTSYQTNRVTYCTFCDDILQRHNVNPYFLEYGICKHFISLCKLLNLQFDENDREFVQVKKRVKCYFIKLKNFTLNVIQDSKYNFDACV</sequence>
<dbReference type="EMBL" id="REGN01003753">
    <property type="protein sequence ID" value="RNA20966.1"/>
    <property type="molecule type" value="Genomic_DNA"/>
</dbReference>
<protein>
    <submittedName>
        <fullName evidence="1">Uncharacterized protein</fullName>
    </submittedName>
</protein>
<reference evidence="1 2" key="1">
    <citation type="journal article" date="2018" name="Sci. Rep.">
        <title>Genomic signatures of local adaptation to the degree of environmental predictability in rotifers.</title>
        <authorList>
            <person name="Franch-Gras L."/>
            <person name="Hahn C."/>
            <person name="Garcia-Roger E.M."/>
            <person name="Carmona M.J."/>
            <person name="Serra M."/>
            <person name="Gomez A."/>
        </authorList>
    </citation>
    <scope>NUCLEOTIDE SEQUENCE [LARGE SCALE GENOMIC DNA]</scope>
    <source>
        <strain evidence="1">HYR1</strain>
    </source>
</reference>
<dbReference type="Proteomes" id="UP000276133">
    <property type="component" value="Unassembled WGS sequence"/>
</dbReference>
<evidence type="ECO:0000313" key="2">
    <source>
        <dbReference type="Proteomes" id="UP000276133"/>
    </source>
</evidence>
<dbReference type="AlphaFoldDB" id="A0A3M7RBN8"/>
<evidence type="ECO:0000313" key="1">
    <source>
        <dbReference type="EMBL" id="RNA20966.1"/>
    </source>
</evidence>
<name>A0A3M7RBN8_BRAPC</name>
<comment type="caution">
    <text evidence="1">The sequence shown here is derived from an EMBL/GenBank/DDBJ whole genome shotgun (WGS) entry which is preliminary data.</text>
</comment>
<feature type="non-terminal residue" evidence="1">
    <location>
        <position position="127"/>
    </location>
</feature>
<accession>A0A3M7RBN8</accession>
<organism evidence="1 2">
    <name type="scientific">Brachionus plicatilis</name>
    <name type="common">Marine rotifer</name>
    <name type="synonym">Brachionus muelleri</name>
    <dbReference type="NCBI Taxonomy" id="10195"/>
    <lineage>
        <taxon>Eukaryota</taxon>
        <taxon>Metazoa</taxon>
        <taxon>Spiralia</taxon>
        <taxon>Gnathifera</taxon>
        <taxon>Rotifera</taxon>
        <taxon>Eurotatoria</taxon>
        <taxon>Monogononta</taxon>
        <taxon>Pseudotrocha</taxon>
        <taxon>Ploima</taxon>
        <taxon>Brachionidae</taxon>
        <taxon>Brachionus</taxon>
    </lineage>
</organism>
<keyword evidence="2" id="KW-1185">Reference proteome</keyword>
<gene>
    <name evidence="1" type="ORF">BpHYR1_030357</name>
</gene>
<proteinExistence type="predicted"/>